<feature type="compositionally biased region" description="Polar residues" evidence="2">
    <location>
        <begin position="1"/>
        <end position="14"/>
    </location>
</feature>
<feature type="region of interest" description="Disordered" evidence="2">
    <location>
        <begin position="1"/>
        <end position="29"/>
    </location>
</feature>
<keyword evidence="1" id="KW-0175">Coiled coil</keyword>
<gene>
    <name evidence="3" type="ORF">AQUCO_01500482v1</name>
</gene>
<protein>
    <submittedName>
        <fullName evidence="3">Uncharacterized protein</fullName>
    </submittedName>
</protein>
<name>A0A2G5DTX8_AQUCA</name>
<proteinExistence type="predicted"/>
<organism evidence="3 4">
    <name type="scientific">Aquilegia coerulea</name>
    <name type="common">Rocky mountain columbine</name>
    <dbReference type="NCBI Taxonomy" id="218851"/>
    <lineage>
        <taxon>Eukaryota</taxon>
        <taxon>Viridiplantae</taxon>
        <taxon>Streptophyta</taxon>
        <taxon>Embryophyta</taxon>
        <taxon>Tracheophyta</taxon>
        <taxon>Spermatophyta</taxon>
        <taxon>Magnoliopsida</taxon>
        <taxon>Ranunculales</taxon>
        <taxon>Ranunculaceae</taxon>
        <taxon>Thalictroideae</taxon>
        <taxon>Aquilegia</taxon>
    </lineage>
</organism>
<dbReference type="Proteomes" id="UP000230069">
    <property type="component" value="Unassembled WGS sequence"/>
</dbReference>
<accession>A0A2G5DTX8</accession>
<evidence type="ECO:0000256" key="2">
    <source>
        <dbReference type="SAM" id="MobiDB-lite"/>
    </source>
</evidence>
<dbReference type="InParanoid" id="A0A2G5DTX8"/>
<dbReference type="AlphaFoldDB" id="A0A2G5DTX8"/>
<keyword evidence="4" id="KW-1185">Reference proteome</keyword>
<feature type="coiled-coil region" evidence="1">
    <location>
        <begin position="207"/>
        <end position="255"/>
    </location>
</feature>
<dbReference type="PANTHER" id="PTHR33499">
    <property type="entry name" value="OS12G0282400 PROTEIN-RELATED"/>
    <property type="match status" value="1"/>
</dbReference>
<evidence type="ECO:0000313" key="3">
    <source>
        <dbReference type="EMBL" id="PIA46972.1"/>
    </source>
</evidence>
<reference evidence="3 4" key="1">
    <citation type="submission" date="2017-09" db="EMBL/GenBank/DDBJ databases">
        <title>WGS assembly of Aquilegia coerulea Goldsmith.</title>
        <authorList>
            <person name="Hodges S."/>
            <person name="Kramer E."/>
            <person name="Nordborg M."/>
            <person name="Tomkins J."/>
            <person name="Borevitz J."/>
            <person name="Derieg N."/>
            <person name="Yan J."/>
            <person name="Mihaltcheva S."/>
            <person name="Hayes R.D."/>
            <person name="Rokhsar D."/>
        </authorList>
    </citation>
    <scope>NUCLEOTIDE SEQUENCE [LARGE SCALE GENOMIC DNA]</scope>
    <source>
        <strain evidence="4">cv. Goldsmith</strain>
    </source>
</reference>
<evidence type="ECO:0000313" key="4">
    <source>
        <dbReference type="Proteomes" id="UP000230069"/>
    </source>
</evidence>
<evidence type="ECO:0000256" key="1">
    <source>
        <dbReference type="SAM" id="Coils"/>
    </source>
</evidence>
<sequence>MNAENESIYTSPETFSERNKRGPAKCDTVATESSKRMKVNFNERGQPIGDESNKLVSFVGANVRKIVDMTIHDWRKVSPGIKETLWTATKQKFILKEEAREYVMKDVGCLWRLGKSRLHSLIDACKNESELREARPKRVGLEQWKSLIRLHRSRAFQKKIQKINDKSVEDSSLSLKDDALSQVFGPEPSGHVRALGFGVTPSKVGIITQHKEKVVQLEQEVEELSKKVASMESTRRDLEEKIRQEMQESLREEMRGAIREECQEQINTMQSLVNQLLISQGYEPMFGTSSSAHQVHSTNKNPLVVKCKLFRMDEEDIVAEGVWLSDNPDMEAQGIKLGSGASKVMVEHVIESTARLWKPCNGNLKDIEGEELVYNLIKRDILEEEKKNGTLSKVARDGTHSGHLHALKTLLENMGLPIE</sequence>
<dbReference type="PANTHER" id="PTHR33499:SF11">
    <property type="entry name" value="NO APICAL MERISTEM-ASSOCIATED C-TERMINAL DOMAIN-CONTAINING PROTEIN"/>
    <property type="match status" value="1"/>
</dbReference>
<dbReference type="OrthoDB" id="1714929at2759"/>
<dbReference type="EMBL" id="KZ305032">
    <property type="protein sequence ID" value="PIA46972.1"/>
    <property type="molecule type" value="Genomic_DNA"/>
</dbReference>